<keyword evidence="1" id="KW-1133">Transmembrane helix</keyword>
<keyword evidence="3" id="KW-1185">Reference proteome</keyword>
<dbReference type="Proteomes" id="UP000886523">
    <property type="component" value="Unassembled WGS sequence"/>
</dbReference>
<gene>
    <name evidence="2" type="ORF">BS47DRAFT_1399103</name>
</gene>
<keyword evidence="1" id="KW-0472">Membrane</keyword>
<sequence>MYVRFCRVIVAVEDEATSQSSGGTSVVDPTLRRTLVHLIVQVVISIAWIVLRRSRSFIVHQQTLRNRPHHWCDRGIAISVEAIAHRVFYRVLEAGAGDEAKGTTVLSVAAPVSEQGALDPGARWSYSGDRVFAGPRER</sequence>
<accession>A0A9P6AJA1</accession>
<organism evidence="2 3">
    <name type="scientific">Hydnum rufescens UP504</name>
    <dbReference type="NCBI Taxonomy" id="1448309"/>
    <lineage>
        <taxon>Eukaryota</taxon>
        <taxon>Fungi</taxon>
        <taxon>Dikarya</taxon>
        <taxon>Basidiomycota</taxon>
        <taxon>Agaricomycotina</taxon>
        <taxon>Agaricomycetes</taxon>
        <taxon>Cantharellales</taxon>
        <taxon>Hydnaceae</taxon>
        <taxon>Hydnum</taxon>
    </lineage>
</organism>
<name>A0A9P6AJA1_9AGAM</name>
<feature type="transmembrane region" description="Helical" evidence="1">
    <location>
        <begin position="34"/>
        <end position="51"/>
    </location>
</feature>
<evidence type="ECO:0000313" key="3">
    <source>
        <dbReference type="Proteomes" id="UP000886523"/>
    </source>
</evidence>
<dbReference type="AlphaFoldDB" id="A0A9P6AJA1"/>
<keyword evidence="1" id="KW-0812">Transmembrane</keyword>
<protein>
    <submittedName>
        <fullName evidence="2">Uncharacterized protein</fullName>
    </submittedName>
</protein>
<reference evidence="2" key="1">
    <citation type="journal article" date="2020" name="Nat. Commun.">
        <title>Large-scale genome sequencing of mycorrhizal fungi provides insights into the early evolution of symbiotic traits.</title>
        <authorList>
            <person name="Miyauchi S."/>
            <person name="Kiss E."/>
            <person name="Kuo A."/>
            <person name="Drula E."/>
            <person name="Kohler A."/>
            <person name="Sanchez-Garcia M."/>
            <person name="Morin E."/>
            <person name="Andreopoulos B."/>
            <person name="Barry K.W."/>
            <person name="Bonito G."/>
            <person name="Buee M."/>
            <person name="Carver A."/>
            <person name="Chen C."/>
            <person name="Cichocki N."/>
            <person name="Clum A."/>
            <person name="Culley D."/>
            <person name="Crous P.W."/>
            <person name="Fauchery L."/>
            <person name="Girlanda M."/>
            <person name="Hayes R.D."/>
            <person name="Keri Z."/>
            <person name="LaButti K."/>
            <person name="Lipzen A."/>
            <person name="Lombard V."/>
            <person name="Magnuson J."/>
            <person name="Maillard F."/>
            <person name="Murat C."/>
            <person name="Nolan M."/>
            <person name="Ohm R.A."/>
            <person name="Pangilinan J."/>
            <person name="Pereira M.F."/>
            <person name="Perotto S."/>
            <person name="Peter M."/>
            <person name="Pfister S."/>
            <person name="Riley R."/>
            <person name="Sitrit Y."/>
            <person name="Stielow J.B."/>
            <person name="Szollosi G."/>
            <person name="Zifcakova L."/>
            <person name="Stursova M."/>
            <person name="Spatafora J.W."/>
            <person name="Tedersoo L."/>
            <person name="Vaario L.M."/>
            <person name="Yamada A."/>
            <person name="Yan M."/>
            <person name="Wang P."/>
            <person name="Xu J."/>
            <person name="Bruns T."/>
            <person name="Baldrian P."/>
            <person name="Vilgalys R."/>
            <person name="Dunand C."/>
            <person name="Henrissat B."/>
            <person name="Grigoriev I.V."/>
            <person name="Hibbett D."/>
            <person name="Nagy L.G."/>
            <person name="Martin F.M."/>
        </authorList>
    </citation>
    <scope>NUCLEOTIDE SEQUENCE</scope>
    <source>
        <strain evidence="2">UP504</strain>
    </source>
</reference>
<evidence type="ECO:0000256" key="1">
    <source>
        <dbReference type="SAM" id="Phobius"/>
    </source>
</evidence>
<proteinExistence type="predicted"/>
<comment type="caution">
    <text evidence="2">The sequence shown here is derived from an EMBL/GenBank/DDBJ whole genome shotgun (WGS) entry which is preliminary data.</text>
</comment>
<dbReference type="EMBL" id="MU129096">
    <property type="protein sequence ID" value="KAF9506870.1"/>
    <property type="molecule type" value="Genomic_DNA"/>
</dbReference>
<evidence type="ECO:0000313" key="2">
    <source>
        <dbReference type="EMBL" id="KAF9506870.1"/>
    </source>
</evidence>